<gene>
    <name evidence="2" type="ORF">PIIN_11819</name>
</gene>
<evidence type="ECO:0008006" key="4">
    <source>
        <dbReference type="Google" id="ProtNLM"/>
    </source>
</evidence>
<name>G4U0Z9_SERID</name>
<dbReference type="HOGENOM" id="CLU_1294870_0_0_1"/>
<feature type="compositionally biased region" description="Pro residues" evidence="1">
    <location>
        <begin position="82"/>
        <end position="93"/>
    </location>
</feature>
<dbReference type="AlphaFoldDB" id="G4U0Z9"/>
<proteinExistence type="predicted"/>
<comment type="caution">
    <text evidence="2">The sequence shown here is derived from an EMBL/GenBank/DDBJ whole genome shotgun (WGS) entry which is preliminary data.</text>
</comment>
<dbReference type="Gene3D" id="3.90.70.10">
    <property type="entry name" value="Cysteine proteinases"/>
    <property type="match status" value="1"/>
</dbReference>
<dbReference type="SUPFAM" id="SSF54001">
    <property type="entry name" value="Cysteine proteinases"/>
    <property type="match status" value="1"/>
</dbReference>
<dbReference type="InParanoid" id="G4U0Z9"/>
<dbReference type="EMBL" id="CAFZ01001403">
    <property type="protein sequence ID" value="CCA77242.1"/>
    <property type="molecule type" value="Genomic_DNA"/>
</dbReference>
<evidence type="ECO:0000313" key="2">
    <source>
        <dbReference type="EMBL" id="CCA77242.1"/>
    </source>
</evidence>
<protein>
    <recommendedName>
        <fullName evidence="4">USP domain-containing protein</fullName>
    </recommendedName>
</protein>
<dbReference type="Proteomes" id="UP000007148">
    <property type="component" value="Unassembled WGS sequence"/>
</dbReference>
<evidence type="ECO:0000313" key="3">
    <source>
        <dbReference type="Proteomes" id="UP000007148"/>
    </source>
</evidence>
<feature type="region of interest" description="Disordered" evidence="1">
    <location>
        <begin position="27"/>
        <end position="93"/>
    </location>
</feature>
<organism evidence="2 3">
    <name type="scientific">Serendipita indica (strain DSM 11827)</name>
    <name type="common">Root endophyte fungus</name>
    <name type="synonym">Piriformospora indica</name>
    <dbReference type="NCBI Taxonomy" id="1109443"/>
    <lineage>
        <taxon>Eukaryota</taxon>
        <taxon>Fungi</taxon>
        <taxon>Dikarya</taxon>
        <taxon>Basidiomycota</taxon>
        <taxon>Agaricomycotina</taxon>
        <taxon>Agaricomycetes</taxon>
        <taxon>Sebacinales</taxon>
        <taxon>Serendipitaceae</taxon>
        <taxon>Serendipita</taxon>
    </lineage>
</organism>
<feature type="compositionally biased region" description="Acidic residues" evidence="1">
    <location>
        <begin position="31"/>
        <end position="40"/>
    </location>
</feature>
<reference evidence="2 3" key="1">
    <citation type="journal article" date="2011" name="PLoS Pathog.">
        <title>Endophytic Life Strategies Decoded by Genome and Transcriptome Analyses of the Mutualistic Root Symbiont Piriformospora indica.</title>
        <authorList>
            <person name="Zuccaro A."/>
            <person name="Lahrmann U."/>
            <person name="Guldener U."/>
            <person name="Langen G."/>
            <person name="Pfiffi S."/>
            <person name="Biedenkopf D."/>
            <person name="Wong P."/>
            <person name="Samans B."/>
            <person name="Grimm C."/>
            <person name="Basiewicz M."/>
            <person name="Murat C."/>
            <person name="Martin F."/>
            <person name="Kogel K.H."/>
        </authorList>
    </citation>
    <scope>NUCLEOTIDE SEQUENCE [LARGE SCALE GENOMIC DNA]</scope>
    <source>
        <strain evidence="2 3">DSM 11827</strain>
    </source>
</reference>
<sequence>MKRRKLQETRAKGNVIRASKWRISIRKLSPESEENSAGDEEWPKQSIESNSKVRRFDWKNKATSSDAEQQSRRSRALANEPQPRPSSLPAPPVGIPNMGNNCFMVAVFRGWATIPAMRKAWASLLLSARTGEVVTILSGRNELSRSVSERKPPSISTNVAKLRASISTLVFSLDGQETALQFHLQIVTQLRRSHNPFQTWSQIIRLNDSAIPP</sequence>
<dbReference type="InterPro" id="IPR038765">
    <property type="entry name" value="Papain-like_cys_pep_sf"/>
</dbReference>
<keyword evidence="3" id="KW-1185">Reference proteome</keyword>
<evidence type="ECO:0000256" key="1">
    <source>
        <dbReference type="SAM" id="MobiDB-lite"/>
    </source>
</evidence>
<accession>G4U0Z9</accession>